<protein>
    <recommendedName>
        <fullName evidence="2">Glycosyl hydrolase family 98 putative carbohydrate-binding module domain-containing protein</fullName>
    </recommendedName>
</protein>
<dbReference type="RefSeq" id="WP_169659016.1">
    <property type="nucleotide sequence ID" value="NZ_JABANE010000074.1"/>
</dbReference>
<proteinExistence type="predicted"/>
<organism evidence="3 4">
    <name type="scientific">Flammeovirga aprica JL-4</name>
    <dbReference type="NCBI Taxonomy" id="694437"/>
    <lineage>
        <taxon>Bacteria</taxon>
        <taxon>Pseudomonadati</taxon>
        <taxon>Bacteroidota</taxon>
        <taxon>Cytophagia</taxon>
        <taxon>Cytophagales</taxon>
        <taxon>Flammeovirgaceae</taxon>
        <taxon>Flammeovirga</taxon>
    </lineage>
</organism>
<name>A0A7X9RXY6_9BACT</name>
<reference evidence="3 4" key="1">
    <citation type="submission" date="2020-04" db="EMBL/GenBank/DDBJ databases">
        <title>Flammeovirga sp. SR4, a novel species isolated from seawater.</title>
        <authorList>
            <person name="Wang X."/>
        </authorList>
    </citation>
    <scope>NUCLEOTIDE SEQUENCE [LARGE SCALE GENOMIC DNA]</scope>
    <source>
        <strain evidence="3 4">ATCC 23126</strain>
    </source>
</reference>
<dbReference type="InterPro" id="IPR013222">
    <property type="entry name" value="Glyco_hyd_98_carb-bd"/>
</dbReference>
<feature type="chain" id="PRO_5030862370" description="Glycosyl hydrolase family 98 putative carbohydrate-binding module domain-containing protein" evidence="1">
    <location>
        <begin position="23"/>
        <end position="338"/>
    </location>
</feature>
<accession>A0A7X9RXY6</accession>
<dbReference type="SUPFAM" id="SSF49785">
    <property type="entry name" value="Galactose-binding domain-like"/>
    <property type="match status" value="2"/>
</dbReference>
<evidence type="ECO:0000313" key="3">
    <source>
        <dbReference type="EMBL" id="NME70786.1"/>
    </source>
</evidence>
<evidence type="ECO:0000256" key="1">
    <source>
        <dbReference type="SAM" id="SignalP"/>
    </source>
</evidence>
<keyword evidence="1" id="KW-0732">Signal</keyword>
<dbReference type="SMART" id="SM00776">
    <property type="entry name" value="NPCBM"/>
    <property type="match status" value="2"/>
</dbReference>
<dbReference type="Proteomes" id="UP000576082">
    <property type="component" value="Unassembled WGS sequence"/>
</dbReference>
<comment type="caution">
    <text evidence="3">The sequence shown here is derived from an EMBL/GenBank/DDBJ whole genome shotgun (WGS) entry which is preliminary data.</text>
</comment>
<feature type="signal peptide" evidence="1">
    <location>
        <begin position="1"/>
        <end position="22"/>
    </location>
</feature>
<dbReference type="AlphaFoldDB" id="A0A7X9RXY6"/>
<dbReference type="Gene3D" id="2.60.120.1060">
    <property type="entry name" value="NPCBM/NEW2 domain"/>
    <property type="match status" value="2"/>
</dbReference>
<gene>
    <name evidence="3" type="ORF">HHU12_22625</name>
</gene>
<dbReference type="InterPro" id="IPR008979">
    <property type="entry name" value="Galactose-bd-like_sf"/>
</dbReference>
<dbReference type="InterPro" id="IPR038637">
    <property type="entry name" value="NPCBM_sf"/>
</dbReference>
<feature type="domain" description="Glycosyl hydrolase family 98 putative carbohydrate-binding module" evidence="2">
    <location>
        <begin position="196"/>
        <end position="333"/>
    </location>
</feature>
<sequence>MTFKKNLLIFGAFTLMGLNAMAQSDAPVEIMKGKRVYIKKTEKLPQSSSYWKINQNQAVSGVPLSIKGKVYEKGLGVHAPSKLYYKVPPKAQYFYVVAGGDDAHHGKIKMMIEVDGKEVFNSGAFDSQSKKYTPSLQAIDVTGASVLTLIVDDLGDKGGDHADWGEAFFVEGKKENKPNNPDLAAKFFGGKEKEIEGEKVYLTKEMASTVDSYWKVVNDNGVEGGKISIEGIKYDKGLGLHAPSKLIFPIESNYNTFVVTPGSNDTNGGLLRMRILVDGEEVFNSGPIRRSHQNPQRLQIDVKGKKELTLLVDEEDGNKAGDHASWANAFFLLSDKTK</sequence>
<feature type="domain" description="Glycosyl hydrolase family 98 putative carbohydrate-binding module" evidence="2">
    <location>
        <begin position="32"/>
        <end position="171"/>
    </location>
</feature>
<keyword evidence="4" id="KW-1185">Reference proteome</keyword>
<evidence type="ECO:0000313" key="4">
    <source>
        <dbReference type="Proteomes" id="UP000576082"/>
    </source>
</evidence>
<evidence type="ECO:0000259" key="2">
    <source>
        <dbReference type="SMART" id="SM00776"/>
    </source>
</evidence>
<dbReference type="Pfam" id="PF08305">
    <property type="entry name" value="NPCBM"/>
    <property type="match status" value="2"/>
</dbReference>
<dbReference type="EMBL" id="JABANE010000074">
    <property type="protein sequence ID" value="NME70786.1"/>
    <property type="molecule type" value="Genomic_DNA"/>
</dbReference>